<dbReference type="EMBL" id="CH991546">
    <property type="protein sequence ID" value="EDQ91010.1"/>
    <property type="molecule type" value="Genomic_DNA"/>
</dbReference>
<feature type="repeat" description="WD" evidence="3">
    <location>
        <begin position="253"/>
        <end position="294"/>
    </location>
</feature>
<feature type="non-terminal residue" evidence="4">
    <location>
        <position position="1"/>
    </location>
</feature>
<evidence type="ECO:0000313" key="4">
    <source>
        <dbReference type="EMBL" id="EDQ91010.1"/>
    </source>
</evidence>
<reference evidence="4 5" key="1">
    <citation type="journal article" date="2008" name="Nature">
        <title>The genome of the choanoflagellate Monosiga brevicollis and the origin of metazoans.</title>
        <authorList>
            <consortium name="JGI Sequencing"/>
            <person name="King N."/>
            <person name="Westbrook M.J."/>
            <person name="Young S.L."/>
            <person name="Kuo A."/>
            <person name="Abedin M."/>
            <person name="Chapman J."/>
            <person name="Fairclough S."/>
            <person name="Hellsten U."/>
            <person name="Isogai Y."/>
            <person name="Letunic I."/>
            <person name="Marr M."/>
            <person name="Pincus D."/>
            <person name="Putnam N."/>
            <person name="Rokas A."/>
            <person name="Wright K.J."/>
            <person name="Zuzow R."/>
            <person name="Dirks W."/>
            <person name="Good M."/>
            <person name="Goodstein D."/>
            <person name="Lemons D."/>
            <person name="Li W."/>
            <person name="Lyons J.B."/>
            <person name="Morris A."/>
            <person name="Nichols S."/>
            <person name="Richter D.J."/>
            <person name="Salamov A."/>
            <person name="Bork P."/>
            <person name="Lim W.A."/>
            <person name="Manning G."/>
            <person name="Miller W.T."/>
            <person name="McGinnis W."/>
            <person name="Shapiro H."/>
            <person name="Tjian R."/>
            <person name="Grigoriev I.V."/>
            <person name="Rokhsar D."/>
        </authorList>
    </citation>
    <scope>NUCLEOTIDE SEQUENCE [LARGE SCALE GENOMIC DNA]</scope>
    <source>
        <strain evidence="5">MX1 / ATCC 50154</strain>
    </source>
</reference>
<evidence type="ECO:0008006" key="6">
    <source>
        <dbReference type="Google" id="ProtNLM"/>
    </source>
</evidence>
<dbReference type="SMART" id="SM00320">
    <property type="entry name" value="WD40"/>
    <property type="match status" value="7"/>
</dbReference>
<dbReference type="SUPFAM" id="SSF50978">
    <property type="entry name" value="WD40 repeat-like"/>
    <property type="match status" value="1"/>
</dbReference>
<dbReference type="PANTHER" id="PTHR19879">
    <property type="entry name" value="TRANSCRIPTION INITIATION FACTOR TFIID"/>
    <property type="match status" value="1"/>
</dbReference>
<organism evidence="4 5">
    <name type="scientific">Monosiga brevicollis</name>
    <name type="common">Choanoflagellate</name>
    <dbReference type="NCBI Taxonomy" id="81824"/>
    <lineage>
        <taxon>Eukaryota</taxon>
        <taxon>Choanoflagellata</taxon>
        <taxon>Craspedida</taxon>
        <taxon>Salpingoecidae</taxon>
        <taxon>Monosiga</taxon>
    </lineage>
</organism>
<dbReference type="InterPro" id="IPR036322">
    <property type="entry name" value="WD40_repeat_dom_sf"/>
</dbReference>
<dbReference type="RefSeq" id="XP_001744307.1">
    <property type="nucleotide sequence ID" value="XM_001744255.1"/>
</dbReference>
<dbReference type="InterPro" id="IPR019775">
    <property type="entry name" value="WD40_repeat_CS"/>
</dbReference>
<dbReference type="AlphaFoldDB" id="A9UV30"/>
<sequence>IKAHPLPLTNIDVSKDGRRCVSASYDRTCILWDTTTGEELQVFEGHKNVVQAVIFNFPRCDHIISASFDRTARIHSVATGECRAVLKGHRGEILCVASDQQGDLVATGSLDHTVRLWDFATGDELHTLAGHTAEVVCVQFSADGVRLLSGSFDHTVILWNVATGRPVKTLLMHREAISRAELSFDGAWILSGSVDRTAILWNTDTGEPTGTCKMPSEVMSVAFSPSGRQCAMATATGVIRLYTTEPFTFRHELAEHRGEVSKVMFNATGTRLASICSDHTVRLWCTSTGTCVKVSATLAVFPHPDELIAIKFDYHADCFVTGMPVVATRLLRCQPSLIIINSFANTADSAPRAVFTSLQEQQHSRVSVTHCCTAWS</sequence>
<dbReference type="eggNOG" id="KOG0272">
    <property type="taxonomic scope" value="Eukaryota"/>
</dbReference>
<keyword evidence="5" id="KW-1185">Reference proteome</keyword>
<dbReference type="Proteomes" id="UP000001357">
    <property type="component" value="Unassembled WGS sequence"/>
</dbReference>
<feature type="repeat" description="WD" evidence="3">
    <location>
        <begin position="170"/>
        <end position="211"/>
    </location>
</feature>
<dbReference type="PRINTS" id="PR00320">
    <property type="entry name" value="GPROTEINBRPT"/>
</dbReference>
<dbReference type="InParanoid" id="A9UV30"/>
<dbReference type="InterPro" id="IPR015943">
    <property type="entry name" value="WD40/YVTN_repeat-like_dom_sf"/>
</dbReference>
<dbReference type="PANTHER" id="PTHR19879:SF9">
    <property type="entry name" value="TRANSCRIPTION INITIATION FACTOR TFIID SUBUNIT 5"/>
    <property type="match status" value="1"/>
</dbReference>
<dbReference type="InterPro" id="IPR020472">
    <property type="entry name" value="WD40_PAC1"/>
</dbReference>
<evidence type="ECO:0000313" key="5">
    <source>
        <dbReference type="Proteomes" id="UP000001357"/>
    </source>
</evidence>
<evidence type="ECO:0000256" key="1">
    <source>
        <dbReference type="ARBA" id="ARBA00022574"/>
    </source>
</evidence>
<protein>
    <recommendedName>
        <fullName evidence="6">Guanine nucleotide-binding protein subunit beta-like protein</fullName>
    </recommendedName>
</protein>
<accession>A9UV30</accession>
<dbReference type="Gene3D" id="2.130.10.10">
    <property type="entry name" value="YVTN repeat-like/Quinoprotein amine dehydrogenase"/>
    <property type="match status" value="2"/>
</dbReference>
<feature type="repeat" description="WD" evidence="3">
    <location>
        <begin position="1"/>
        <end position="42"/>
    </location>
</feature>
<dbReference type="OMA" id="RICRIIN"/>
<dbReference type="GO" id="GO:0019005">
    <property type="term" value="C:SCF ubiquitin ligase complex"/>
    <property type="evidence" value="ECO:0000318"/>
    <property type="project" value="GO_Central"/>
</dbReference>
<dbReference type="Pfam" id="PF00400">
    <property type="entry name" value="WD40"/>
    <property type="match status" value="6"/>
</dbReference>
<dbReference type="PROSITE" id="PS50294">
    <property type="entry name" value="WD_REPEATS_REGION"/>
    <property type="match status" value="5"/>
</dbReference>
<evidence type="ECO:0000256" key="3">
    <source>
        <dbReference type="PROSITE-ProRule" id="PRU00221"/>
    </source>
</evidence>
<dbReference type="CDD" id="cd00200">
    <property type="entry name" value="WD40"/>
    <property type="match status" value="1"/>
</dbReference>
<dbReference type="STRING" id="81824.A9UV30"/>
<feature type="repeat" description="WD" evidence="3">
    <location>
        <begin position="86"/>
        <end position="127"/>
    </location>
</feature>
<proteinExistence type="predicted"/>
<keyword evidence="1 3" id="KW-0853">WD repeat</keyword>
<feature type="repeat" description="WD" evidence="3">
    <location>
        <begin position="128"/>
        <end position="169"/>
    </location>
</feature>
<dbReference type="GeneID" id="5889654"/>
<dbReference type="InterPro" id="IPR001680">
    <property type="entry name" value="WD40_rpt"/>
</dbReference>
<dbReference type="PROSITE" id="PS50082">
    <property type="entry name" value="WD_REPEATS_2"/>
    <property type="match status" value="5"/>
</dbReference>
<dbReference type="PROSITE" id="PS00678">
    <property type="entry name" value="WD_REPEATS_1"/>
    <property type="match status" value="4"/>
</dbReference>
<dbReference type="GO" id="GO:1990756">
    <property type="term" value="F:ubiquitin-like ligase-substrate adaptor activity"/>
    <property type="evidence" value="ECO:0000318"/>
    <property type="project" value="GO_Central"/>
</dbReference>
<dbReference type="GO" id="GO:0000209">
    <property type="term" value="P:protein polyubiquitination"/>
    <property type="evidence" value="ECO:0000318"/>
    <property type="project" value="GO_Central"/>
</dbReference>
<name>A9UV30_MONBE</name>
<dbReference type="KEGG" id="mbr:MONBRDRAFT_15420"/>
<keyword evidence="2" id="KW-0677">Repeat</keyword>
<evidence type="ECO:0000256" key="2">
    <source>
        <dbReference type="ARBA" id="ARBA00022737"/>
    </source>
</evidence>
<gene>
    <name evidence="4" type="ORF">MONBRDRAFT_15420</name>
</gene>